<evidence type="ECO:0000256" key="4">
    <source>
        <dbReference type="ARBA" id="ARBA00022840"/>
    </source>
</evidence>
<evidence type="ECO:0000256" key="7">
    <source>
        <dbReference type="SAM" id="MobiDB-lite"/>
    </source>
</evidence>
<dbReference type="CDD" id="cd04301">
    <property type="entry name" value="NAT_SF"/>
    <property type="match status" value="1"/>
</dbReference>
<dbReference type="GO" id="GO:0016747">
    <property type="term" value="F:acyltransferase activity, transferring groups other than amino-acyl groups"/>
    <property type="evidence" value="ECO:0007669"/>
    <property type="project" value="InterPro"/>
</dbReference>
<feature type="compositionally biased region" description="Polar residues" evidence="7">
    <location>
        <begin position="914"/>
        <end position="926"/>
    </location>
</feature>
<feature type="domain" description="Helicase ATP-binding" evidence="9">
    <location>
        <begin position="16"/>
        <end position="173"/>
    </location>
</feature>
<dbReference type="InterPro" id="IPR012961">
    <property type="entry name" value="Ski2/MTR4_C"/>
</dbReference>
<evidence type="ECO:0000259" key="9">
    <source>
        <dbReference type="PROSITE" id="PS51192"/>
    </source>
</evidence>
<dbReference type="SMART" id="SM00487">
    <property type="entry name" value="DEXDc"/>
    <property type="match status" value="1"/>
</dbReference>
<dbReference type="Gene3D" id="1.10.3380.30">
    <property type="match status" value="1"/>
</dbReference>
<feature type="region of interest" description="Disordered" evidence="7">
    <location>
        <begin position="914"/>
        <end position="969"/>
    </location>
</feature>
<gene>
    <name evidence="11" type="ORF">GBAR_LOCUS14958</name>
</gene>
<dbReference type="Pfam" id="PF08148">
    <property type="entry name" value="DSHCT"/>
    <property type="match status" value="1"/>
</dbReference>
<comment type="catalytic activity">
    <reaction evidence="5">
        <text>ATP + H2O = ADP + phosphate + H(+)</text>
        <dbReference type="Rhea" id="RHEA:13065"/>
        <dbReference type="ChEBI" id="CHEBI:15377"/>
        <dbReference type="ChEBI" id="CHEBI:15378"/>
        <dbReference type="ChEBI" id="CHEBI:30616"/>
        <dbReference type="ChEBI" id="CHEBI:43474"/>
        <dbReference type="ChEBI" id="CHEBI:456216"/>
        <dbReference type="EC" id="3.6.4.13"/>
    </reaction>
</comment>
<dbReference type="PANTHER" id="PTHR12131">
    <property type="entry name" value="ATP-DEPENDENT RNA AND DNA HELICASE"/>
    <property type="match status" value="1"/>
</dbReference>
<evidence type="ECO:0000256" key="6">
    <source>
        <dbReference type="SAM" id="Coils"/>
    </source>
</evidence>
<dbReference type="SMART" id="SM01142">
    <property type="entry name" value="DSHCT"/>
    <property type="match status" value="1"/>
</dbReference>
<dbReference type="Pfam" id="PF00583">
    <property type="entry name" value="Acetyltransf_1"/>
    <property type="match status" value="1"/>
</dbReference>
<accession>A0AA35S9I3</accession>
<dbReference type="Proteomes" id="UP001174909">
    <property type="component" value="Unassembled WGS sequence"/>
</dbReference>
<dbReference type="Pfam" id="PF00271">
    <property type="entry name" value="Helicase_C"/>
    <property type="match status" value="1"/>
</dbReference>
<reference evidence="11" key="1">
    <citation type="submission" date="2023-03" db="EMBL/GenBank/DDBJ databases">
        <authorList>
            <person name="Steffen K."/>
            <person name="Cardenas P."/>
        </authorList>
    </citation>
    <scope>NUCLEOTIDE SEQUENCE</scope>
</reference>
<keyword evidence="1" id="KW-0547">Nucleotide-binding</keyword>
<dbReference type="PROSITE" id="PS51186">
    <property type="entry name" value="GNAT"/>
    <property type="match status" value="1"/>
</dbReference>
<keyword evidence="2" id="KW-0378">Hydrolase</keyword>
<feature type="domain" description="N-acetyltransferase" evidence="8">
    <location>
        <begin position="776"/>
        <end position="922"/>
    </location>
</feature>
<evidence type="ECO:0000313" key="12">
    <source>
        <dbReference type="Proteomes" id="UP001174909"/>
    </source>
</evidence>
<dbReference type="InterPro" id="IPR014001">
    <property type="entry name" value="Helicase_ATP-bd"/>
</dbReference>
<keyword evidence="3 11" id="KW-0347">Helicase</keyword>
<dbReference type="PROSITE" id="PS51192">
    <property type="entry name" value="HELICASE_ATP_BIND_1"/>
    <property type="match status" value="1"/>
</dbReference>
<dbReference type="Pfam" id="PF00270">
    <property type="entry name" value="DEAD"/>
    <property type="match status" value="1"/>
</dbReference>
<keyword evidence="12" id="KW-1185">Reference proteome</keyword>
<dbReference type="SMART" id="SM00490">
    <property type="entry name" value="HELICc"/>
    <property type="match status" value="1"/>
</dbReference>
<dbReference type="AlphaFoldDB" id="A0AA35S9I3"/>
<protein>
    <submittedName>
        <fullName evidence="11">Helicase SKI2W</fullName>
    </submittedName>
</protein>
<proteinExistence type="predicted"/>
<evidence type="ECO:0000256" key="5">
    <source>
        <dbReference type="ARBA" id="ARBA00047984"/>
    </source>
</evidence>
<feature type="coiled-coil region" evidence="6">
    <location>
        <begin position="525"/>
        <end position="587"/>
    </location>
</feature>
<dbReference type="EMBL" id="CASHTH010002193">
    <property type="protein sequence ID" value="CAI8025965.1"/>
    <property type="molecule type" value="Genomic_DNA"/>
</dbReference>
<evidence type="ECO:0000313" key="11">
    <source>
        <dbReference type="EMBL" id="CAI8025965.1"/>
    </source>
</evidence>
<keyword evidence="6" id="KW-0175">Coiled coil</keyword>
<name>A0AA35S9I3_GEOBA</name>
<evidence type="ECO:0000259" key="8">
    <source>
        <dbReference type="PROSITE" id="PS51186"/>
    </source>
</evidence>
<dbReference type="SUPFAM" id="SSF52540">
    <property type="entry name" value="P-loop containing nucleoside triphosphate hydrolases"/>
    <property type="match status" value="1"/>
</dbReference>
<dbReference type="GO" id="GO:0003724">
    <property type="term" value="F:RNA helicase activity"/>
    <property type="evidence" value="ECO:0007669"/>
    <property type="project" value="UniProtKB-EC"/>
</dbReference>
<evidence type="ECO:0000256" key="3">
    <source>
        <dbReference type="ARBA" id="ARBA00022806"/>
    </source>
</evidence>
<keyword evidence="4" id="KW-0067">ATP-binding</keyword>
<dbReference type="CDD" id="cd18795">
    <property type="entry name" value="SF2_C_Ski2"/>
    <property type="match status" value="1"/>
</dbReference>
<dbReference type="InterPro" id="IPR000182">
    <property type="entry name" value="GNAT_dom"/>
</dbReference>
<dbReference type="PANTHER" id="PTHR12131:SF1">
    <property type="entry name" value="ATP-DEPENDENT RNA HELICASE SUPV3L1, MITOCHONDRIAL-RELATED"/>
    <property type="match status" value="1"/>
</dbReference>
<dbReference type="SUPFAM" id="SSF55729">
    <property type="entry name" value="Acyl-CoA N-acyltransferases (Nat)"/>
    <property type="match status" value="1"/>
</dbReference>
<dbReference type="InterPro" id="IPR050699">
    <property type="entry name" value="RNA-DNA_Helicase"/>
</dbReference>
<dbReference type="Gene3D" id="3.40.630.30">
    <property type="match status" value="1"/>
</dbReference>
<evidence type="ECO:0000259" key="10">
    <source>
        <dbReference type="PROSITE" id="PS51194"/>
    </source>
</evidence>
<comment type="caution">
    <text evidence="11">The sequence shown here is derived from an EMBL/GenBank/DDBJ whole genome shotgun (WGS) entry which is preliminary data.</text>
</comment>
<feature type="domain" description="Helicase C-terminal" evidence="10">
    <location>
        <begin position="261"/>
        <end position="434"/>
    </location>
</feature>
<dbReference type="PROSITE" id="PS51194">
    <property type="entry name" value="HELICASE_CTER"/>
    <property type="match status" value="1"/>
</dbReference>
<feature type="compositionally biased region" description="Acidic residues" evidence="7">
    <location>
        <begin position="928"/>
        <end position="963"/>
    </location>
</feature>
<dbReference type="Gene3D" id="3.40.50.300">
    <property type="entry name" value="P-loop containing nucleotide triphosphate hydrolases"/>
    <property type="match status" value="2"/>
</dbReference>
<dbReference type="InterPro" id="IPR001650">
    <property type="entry name" value="Helicase_C-like"/>
</dbReference>
<evidence type="ECO:0000256" key="2">
    <source>
        <dbReference type="ARBA" id="ARBA00022801"/>
    </source>
</evidence>
<dbReference type="GO" id="GO:0055087">
    <property type="term" value="C:Ski complex"/>
    <property type="evidence" value="ECO:0007669"/>
    <property type="project" value="TreeGrafter"/>
</dbReference>
<evidence type="ECO:0000256" key="1">
    <source>
        <dbReference type="ARBA" id="ARBA00022741"/>
    </source>
</evidence>
<organism evidence="11 12">
    <name type="scientific">Geodia barretti</name>
    <name type="common">Barrett's horny sponge</name>
    <dbReference type="NCBI Taxonomy" id="519541"/>
    <lineage>
        <taxon>Eukaryota</taxon>
        <taxon>Metazoa</taxon>
        <taxon>Porifera</taxon>
        <taxon>Demospongiae</taxon>
        <taxon>Heteroscleromorpha</taxon>
        <taxon>Tetractinellida</taxon>
        <taxon>Astrophorina</taxon>
        <taxon>Geodiidae</taxon>
        <taxon>Geodia</taxon>
    </lineage>
</organism>
<sequence length="969" mass="111646">MLYKGLQLDPFQEEAIHAVDRNHSVLVTAPTGAGKTVLAEYAIEKCLEMGRRVIYTAPIKALSNQKYRDFYQTYGDCVGIVTGDVVLNQSAQVLLMTTEIFRNTIFDDITRLDDVEYVIFDEIHYINDIERGTVWEESIIFAPQNIKFVCLSATIPNINQFAEWMRSVREAEIDVIEELERPVPLEHHLYLEGYGIGDLACLQKIQESIIYDDFYDEDDTDKNGTFEEALPNLIHADLIPYIQNQNQLPCLYFCFSRKVCEKNAAYYAKRTLLTAEQRKEILHLFDLLCTQFSIRDERNIQAFRHLVSKGIAYHHAGMLPTLKEVVERLFTSGLIQLLFTTETFAVGINMPACTVVFESLEKYDGVSFRYLKAREYHQMSGRAGRRGIDPIGYVYARVFPKFAHVESVQRITSGKIEPIESQFNLSYSSILNLYEKYGDDIYDVCTQSLNNFQNIERVRKTETQIQHTFTTLNKLSKPTCIHDGVDGFDQIGGYNNLRDRITERRKLLKVERRALKGKGGKRRHKKDLRQKFMRSERQLWQIEAEKNENLCHNCKQFKTCDYSYRKINQSENRIQELQNRKVLLEDYQRKQIASRLKILEELGYIDGSGLLARGKIASQIYGYEIQVTQLLFKGFFENLSEDELSVLAMAIVCEDRKDWGHYRKLEDKKIKRLLKTGDKEIESIRILEEQYQVDPVIPKLVTQLSTAMLAWSQGCEFETLPQYVNLADGDFVRAFRLVIDLLRQLTSDYYYVKPNNLYTFNQRRKNMADQEFELTTKLRIRAAAANDAKALEQYCFTGSAAAEIDQELQDDLSRTERGEVYRIVAEASGHAIGNIRLERHPLNPEIGDVSQLAVSAPFRQFAVADKLIDFTEQVAQENGITTLQIELSRSEEPIITAYKGWGFDERPVVTLQKTVGSSDTASASDQETSTDETPSLEEDTEEELQLEDTEDSSEDSEDFDGEEQQQKLL</sequence>
<dbReference type="GO" id="GO:0003676">
    <property type="term" value="F:nucleic acid binding"/>
    <property type="evidence" value="ECO:0007669"/>
    <property type="project" value="InterPro"/>
</dbReference>
<dbReference type="GO" id="GO:0005524">
    <property type="term" value="F:ATP binding"/>
    <property type="evidence" value="ECO:0007669"/>
    <property type="project" value="UniProtKB-KW"/>
</dbReference>
<dbReference type="GO" id="GO:0070478">
    <property type="term" value="P:nuclear-transcribed mRNA catabolic process, 3'-5' exonucleolytic nonsense-mediated decay"/>
    <property type="evidence" value="ECO:0007669"/>
    <property type="project" value="TreeGrafter"/>
</dbReference>
<dbReference type="InterPro" id="IPR011545">
    <property type="entry name" value="DEAD/DEAH_box_helicase_dom"/>
</dbReference>
<dbReference type="InterPro" id="IPR027417">
    <property type="entry name" value="P-loop_NTPase"/>
</dbReference>
<dbReference type="InterPro" id="IPR016181">
    <property type="entry name" value="Acyl_CoA_acyltransferase"/>
</dbReference>
<dbReference type="GO" id="GO:0016787">
    <property type="term" value="F:hydrolase activity"/>
    <property type="evidence" value="ECO:0007669"/>
    <property type="project" value="UniProtKB-KW"/>
</dbReference>